<feature type="transmembrane region" description="Helical" evidence="1">
    <location>
        <begin position="340"/>
        <end position="357"/>
    </location>
</feature>
<feature type="transmembrane region" description="Helical" evidence="1">
    <location>
        <begin position="882"/>
        <end position="905"/>
    </location>
</feature>
<feature type="transmembrane region" description="Helical" evidence="1">
    <location>
        <begin position="21"/>
        <end position="41"/>
    </location>
</feature>
<organism evidence="2 3">
    <name type="scientific">Methylobrevis albus</name>
    <dbReference type="NCBI Taxonomy" id="2793297"/>
    <lineage>
        <taxon>Bacteria</taxon>
        <taxon>Pseudomonadati</taxon>
        <taxon>Pseudomonadota</taxon>
        <taxon>Alphaproteobacteria</taxon>
        <taxon>Hyphomicrobiales</taxon>
        <taxon>Pleomorphomonadaceae</taxon>
        <taxon>Methylobrevis</taxon>
    </lineage>
</organism>
<comment type="caution">
    <text evidence="2">The sequence shown here is derived from an EMBL/GenBank/DDBJ whole genome shotgun (WGS) entry which is preliminary data.</text>
</comment>
<proteinExistence type="predicted"/>
<dbReference type="InterPro" id="IPR027463">
    <property type="entry name" value="AcrB_DN_DC_subdom"/>
</dbReference>
<feature type="transmembrane region" description="Helical" evidence="1">
    <location>
        <begin position="987"/>
        <end position="1014"/>
    </location>
</feature>
<dbReference type="GO" id="GO:0042910">
    <property type="term" value="F:xenobiotic transmembrane transporter activity"/>
    <property type="evidence" value="ECO:0007669"/>
    <property type="project" value="TreeGrafter"/>
</dbReference>
<feature type="transmembrane region" description="Helical" evidence="1">
    <location>
        <begin position="467"/>
        <end position="494"/>
    </location>
</feature>
<dbReference type="InterPro" id="IPR001036">
    <property type="entry name" value="Acrflvin-R"/>
</dbReference>
<feature type="transmembrane region" description="Helical" evidence="1">
    <location>
        <begin position="957"/>
        <end position="981"/>
    </location>
</feature>
<dbReference type="PRINTS" id="PR00702">
    <property type="entry name" value="ACRIFLAVINRP"/>
</dbReference>
<evidence type="ECO:0000256" key="1">
    <source>
        <dbReference type="SAM" id="Phobius"/>
    </source>
</evidence>
<dbReference type="Proteomes" id="UP000631694">
    <property type="component" value="Unassembled WGS sequence"/>
</dbReference>
<dbReference type="SUPFAM" id="SSF82714">
    <property type="entry name" value="Multidrug efflux transporter AcrB TolC docking domain, DN and DC subdomains"/>
    <property type="match status" value="2"/>
</dbReference>
<dbReference type="SUPFAM" id="SSF82866">
    <property type="entry name" value="Multidrug efflux transporter AcrB transmembrane domain"/>
    <property type="match status" value="2"/>
</dbReference>
<dbReference type="PANTHER" id="PTHR32063">
    <property type="match status" value="1"/>
</dbReference>
<protein>
    <submittedName>
        <fullName evidence="2">Efflux RND transporter permease subunit</fullName>
    </submittedName>
</protein>
<name>A0A931I2Z4_9HYPH</name>
<evidence type="ECO:0000313" key="3">
    <source>
        <dbReference type="Proteomes" id="UP000631694"/>
    </source>
</evidence>
<feature type="transmembrane region" description="Helical" evidence="1">
    <location>
        <begin position="435"/>
        <end position="455"/>
    </location>
</feature>
<feature type="transmembrane region" description="Helical" evidence="1">
    <location>
        <begin position="911"/>
        <end position="936"/>
    </location>
</feature>
<evidence type="ECO:0000313" key="2">
    <source>
        <dbReference type="EMBL" id="MBH0238321.1"/>
    </source>
</evidence>
<gene>
    <name evidence="2" type="ORF">I5731_10840</name>
</gene>
<dbReference type="Gene3D" id="3.30.70.1440">
    <property type="entry name" value="Multidrug efflux transporter AcrB pore domain"/>
    <property type="match status" value="1"/>
</dbReference>
<dbReference type="EMBL" id="JADZLT010000050">
    <property type="protein sequence ID" value="MBH0238321.1"/>
    <property type="molecule type" value="Genomic_DNA"/>
</dbReference>
<dbReference type="RefSeq" id="WP_197311403.1">
    <property type="nucleotide sequence ID" value="NZ_JADZLT010000050.1"/>
</dbReference>
<dbReference type="PANTHER" id="PTHR32063:SF14">
    <property type="entry name" value="BLL4319 PROTEIN"/>
    <property type="match status" value="1"/>
</dbReference>
<feature type="transmembrane region" description="Helical" evidence="1">
    <location>
        <begin position="525"/>
        <end position="551"/>
    </location>
</feature>
<accession>A0A931I2Z4</accession>
<keyword evidence="1" id="KW-1133">Transmembrane helix</keyword>
<keyword evidence="1" id="KW-0812">Transmembrane</keyword>
<dbReference type="Gene3D" id="1.20.1640.10">
    <property type="entry name" value="Multidrug efflux transporter AcrB transmembrane domain"/>
    <property type="match status" value="2"/>
</dbReference>
<feature type="transmembrane region" description="Helical" evidence="1">
    <location>
        <begin position="364"/>
        <end position="384"/>
    </location>
</feature>
<dbReference type="Gene3D" id="3.30.70.1430">
    <property type="entry name" value="Multidrug efflux transporter AcrB pore domain"/>
    <property type="match status" value="2"/>
</dbReference>
<dbReference type="Pfam" id="PF00873">
    <property type="entry name" value="ACR_tran"/>
    <property type="match status" value="1"/>
</dbReference>
<keyword evidence="3" id="KW-1185">Reference proteome</keyword>
<keyword evidence="1" id="KW-0472">Membrane</keyword>
<reference evidence="2" key="1">
    <citation type="submission" date="2020-12" db="EMBL/GenBank/DDBJ databases">
        <title>Methylobrevis albus sp. nov., isolated from fresh water lack sediment.</title>
        <authorList>
            <person name="Zou Q."/>
        </authorList>
    </citation>
    <scope>NUCLEOTIDE SEQUENCE</scope>
    <source>
        <strain evidence="2">L22</strain>
    </source>
</reference>
<dbReference type="AlphaFoldDB" id="A0A931I2Z4"/>
<dbReference type="Gene3D" id="3.30.70.1320">
    <property type="entry name" value="Multidrug efflux transporter AcrB pore domain like"/>
    <property type="match status" value="1"/>
</dbReference>
<dbReference type="SUPFAM" id="SSF82693">
    <property type="entry name" value="Multidrug efflux transporter AcrB pore domain, PN1, PN2, PC1 and PC2 subdomains"/>
    <property type="match status" value="3"/>
</dbReference>
<dbReference type="GO" id="GO:0005886">
    <property type="term" value="C:plasma membrane"/>
    <property type="evidence" value="ECO:0007669"/>
    <property type="project" value="TreeGrafter"/>
</dbReference>
<sequence length="1057" mass="111762">MSEPKVSGAAAFTALFVRRPVFALVVNALVIVAGLAAFNGIEVRELPDVDRPVVTVTTNYDGAAPETIDSEITETIESAVSRVAGVSSISSQSQSGRSRVTVEFNDNIDLNVAANDLRDAVSRVRNSLPDDADDPQVVKSDADSEPIMRVSVIGNDMSIEDLTTLVDGRITDRLAAVEGVADVQVFGDREAIFRIDVDQSALAARGLTLADLVSAMSSVTFDAPVGSLQNASQNLVVRADARVVTAESMENLIVDGTTRVRDIATVSRGPDLRTSQLRVNGQTGVGVGIIRAAQSNTIEISQAVRAAVEELRPTLPEGVDIRVTSDEATFINGALHEVEIALGLGGLIVIVVIYLFLADIRATLIPAVTIPVSLIGTLAAMYLAGFSINIITLLALVLATGIVVDDAIVVLENIVRQRALGLKTRAAAVIGTQEVFFAVLATTATLAAVFVPISFLPGTAGGLFREFGFVLAISVAISSITALTLAPMLAAYLLPDLIDGHEKRNVVGRVLDSIGAVLARLYRTILAACLAAPLVVLAVCGLFGFAAYLAFVNLPQELTPAEDRGVVLMSVNAPQGVSIDYTARQMDTINGILAPYRESGEARAVFSIAGRGNANSGFVVVTLADWSERERSQAEIAGEISRQVANIPGVRAFARQSNSLGIRGGGQGLRFAVLGPDYETLVPLAEEMIEKMEARPEFRGVRLDYEPTQPQLSIEIDRERAQDLGVPFSDLQIALQSVLDGREIAEVSVGGEAVPIKLLAASNPVNDPRDLENLFVRTSDGRMVPMSAVVSLREEAVAPSLQREEQSRAVPVTSELGNGVALGEALAVARELAAETLPDGYRIIPLGEAATLEETSGGLLLTFGFAIVVILLVLAAQFESFISALIIISTVPFGLAAAVFALVLTGGSLNLYSQIGLVMLVGIMAKNGILIVEFANQLRDEGRGIREAIVEACQVRLRPVMMTMIATIVGAVPLVLAFGAGAEARVALGWVLVGGLGIATVFTLFLTPVVFLLLAPLTKPRVAAEQRLTSELAAATLLQERRRDERDAEDARTAPAE</sequence>
<feature type="transmembrane region" description="Helical" evidence="1">
    <location>
        <begin position="390"/>
        <end position="415"/>
    </location>
</feature>
<dbReference type="Gene3D" id="3.30.2090.10">
    <property type="entry name" value="Multidrug efflux transporter AcrB TolC docking domain, DN and DC subdomains"/>
    <property type="match status" value="2"/>
</dbReference>
<feature type="transmembrane region" description="Helical" evidence="1">
    <location>
        <begin position="857"/>
        <end position="875"/>
    </location>
</feature>